<organism evidence="1 2">
    <name type="scientific">Adineta steineri</name>
    <dbReference type="NCBI Taxonomy" id="433720"/>
    <lineage>
        <taxon>Eukaryota</taxon>
        <taxon>Metazoa</taxon>
        <taxon>Spiralia</taxon>
        <taxon>Gnathifera</taxon>
        <taxon>Rotifera</taxon>
        <taxon>Eurotatoria</taxon>
        <taxon>Bdelloidea</taxon>
        <taxon>Adinetida</taxon>
        <taxon>Adinetidae</taxon>
        <taxon>Adineta</taxon>
    </lineage>
</organism>
<name>A0A820LTE5_9BILA</name>
<evidence type="ECO:0000313" key="2">
    <source>
        <dbReference type="Proteomes" id="UP000663868"/>
    </source>
</evidence>
<proteinExistence type="predicted"/>
<gene>
    <name evidence="1" type="ORF">KXQ929_LOCUS48861</name>
</gene>
<accession>A0A820LTE5</accession>
<dbReference type="EMBL" id="CAJOBB010019803">
    <property type="protein sequence ID" value="CAF4361834.1"/>
    <property type="molecule type" value="Genomic_DNA"/>
</dbReference>
<feature type="non-terminal residue" evidence="1">
    <location>
        <position position="1"/>
    </location>
</feature>
<sequence length="46" mass="5396">LTPTEERRLIEIDEAIEAIELAIDYQKNLITKRERDVQQSIRASQV</sequence>
<dbReference type="Proteomes" id="UP000663868">
    <property type="component" value="Unassembled WGS sequence"/>
</dbReference>
<comment type="caution">
    <text evidence="1">The sequence shown here is derived from an EMBL/GenBank/DDBJ whole genome shotgun (WGS) entry which is preliminary data.</text>
</comment>
<evidence type="ECO:0000313" key="1">
    <source>
        <dbReference type="EMBL" id="CAF4361834.1"/>
    </source>
</evidence>
<dbReference type="AlphaFoldDB" id="A0A820LTE5"/>
<reference evidence="1" key="1">
    <citation type="submission" date="2021-02" db="EMBL/GenBank/DDBJ databases">
        <authorList>
            <person name="Nowell W R."/>
        </authorList>
    </citation>
    <scope>NUCLEOTIDE SEQUENCE</scope>
</reference>
<protein>
    <submittedName>
        <fullName evidence="1">Uncharacterized protein</fullName>
    </submittedName>
</protein>